<comment type="similarity">
    <text evidence="1 8">Belongs to the MsrA Met sulfoxide reductase family.</text>
</comment>
<sequence length="429" mass="48009">MKHQHLLYLSGAAIIFSAGSFALSMEKVEHSTVEATMHVETIVLGSGCFWGAEKRYEALNGVIDAESGYADGNGFKATYRNITDQSRRFDEDNYAEVVQVMYNSNIISAEELLKNYFESHDPTQKNRQGNDIGTQYRSIVLTTTDAQAKVAEQVKSQYQQLLTDASYGKIETVIKPLTGFVSAEEYHQNYLEKNPNGYCPDHSTGVVFNKTPVEKADNSALLAGKQIVVLDSRDYCPYCEKFKKAVANDYKGTIPMTFRHADQLNDLTIKSATWATPTILFLENGVEVYGRQGYATPEEFYKALGAFKLGNSDAYKVAFDARTDRPYCKEYKEFKNTPDGTFVDKLSGEPLFDTSDRFNSGTGWLSFKHPVKSSVTQHDDSSWGITRIELRSKSTGIHLGHLFPGEGPRGTDRYCINATVLDFVPRDKS</sequence>
<comment type="catalytic activity">
    <reaction evidence="5 8">
        <text>L-methionyl-[protein] + [thioredoxin]-disulfide + H2O = L-methionyl-(S)-S-oxide-[protein] + [thioredoxin]-dithiol</text>
        <dbReference type="Rhea" id="RHEA:14217"/>
        <dbReference type="Rhea" id="RHEA-COMP:10698"/>
        <dbReference type="Rhea" id="RHEA-COMP:10700"/>
        <dbReference type="Rhea" id="RHEA-COMP:12313"/>
        <dbReference type="Rhea" id="RHEA-COMP:12315"/>
        <dbReference type="ChEBI" id="CHEBI:15377"/>
        <dbReference type="ChEBI" id="CHEBI:16044"/>
        <dbReference type="ChEBI" id="CHEBI:29950"/>
        <dbReference type="ChEBI" id="CHEBI:44120"/>
        <dbReference type="ChEBI" id="CHEBI:50058"/>
        <dbReference type="EC" id="1.8.4.11"/>
    </reaction>
</comment>
<dbReference type="GO" id="GO:0008113">
    <property type="term" value="F:peptide-methionine (S)-S-oxide reductase activity"/>
    <property type="evidence" value="ECO:0007669"/>
    <property type="project" value="UniProtKB-UniRule"/>
</dbReference>
<evidence type="ECO:0000259" key="10">
    <source>
        <dbReference type="PROSITE" id="PS51790"/>
    </source>
</evidence>
<feature type="domain" description="MsrB" evidence="10">
    <location>
        <begin position="297"/>
        <end position="426"/>
    </location>
</feature>
<dbReference type="NCBIfam" id="TIGR00401">
    <property type="entry name" value="msrA"/>
    <property type="match status" value="1"/>
</dbReference>
<dbReference type="InterPro" id="IPR002579">
    <property type="entry name" value="Met_Sox_Rdtase_MsrB_dom"/>
</dbReference>
<dbReference type="PANTHER" id="PTHR42799">
    <property type="entry name" value="MITOCHONDRIAL PEPTIDE METHIONINE SULFOXIDE REDUCTASE"/>
    <property type="match status" value="1"/>
</dbReference>
<evidence type="ECO:0000256" key="9">
    <source>
        <dbReference type="SAM" id="SignalP"/>
    </source>
</evidence>
<dbReference type="OrthoDB" id="4174719at2"/>
<keyword evidence="2 8" id="KW-0560">Oxidoreductase</keyword>
<dbReference type="InterPro" id="IPR050162">
    <property type="entry name" value="MsrA_MetSO_reductase"/>
</dbReference>
<dbReference type="Pfam" id="PF13098">
    <property type="entry name" value="Thioredoxin_2"/>
    <property type="match status" value="1"/>
</dbReference>
<dbReference type="InterPro" id="IPR002569">
    <property type="entry name" value="Met_Sox_Rdtase_MsrA_dom"/>
</dbReference>
<evidence type="ECO:0000256" key="4">
    <source>
        <dbReference type="ARBA" id="ARBA00024679"/>
    </source>
</evidence>
<protein>
    <recommendedName>
        <fullName evidence="8">Peptide methionine sulfoxide reductase MsrA</fullName>
        <shortName evidence="8">Protein-methionine-S-oxide reductase</shortName>
        <ecNumber evidence="8">1.8.4.11</ecNumber>
    </recommendedName>
    <alternativeName>
        <fullName evidence="8">Peptide-methionine (S)-S-oxide reductase</fullName>
        <shortName evidence="8">Peptide Met(O) reductase</shortName>
    </alternativeName>
</protein>
<name>A0A290S5Y2_9GAMM</name>
<dbReference type="EMBL" id="CP011025">
    <property type="protein sequence ID" value="ATC86640.1"/>
    <property type="molecule type" value="Genomic_DNA"/>
</dbReference>
<dbReference type="GO" id="GO:0005737">
    <property type="term" value="C:cytoplasm"/>
    <property type="evidence" value="ECO:0007669"/>
    <property type="project" value="TreeGrafter"/>
</dbReference>
<dbReference type="InterPro" id="IPR036249">
    <property type="entry name" value="Thioredoxin-like_sf"/>
</dbReference>
<dbReference type="SUPFAM" id="SSF52833">
    <property type="entry name" value="Thioredoxin-like"/>
    <property type="match status" value="1"/>
</dbReference>
<evidence type="ECO:0000256" key="2">
    <source>
        <dbReference type="ARBA" id="ARBA00023002"/>
    </source>
</evidence>
<proteinExistence type="inferred from homology"/>
<dbReference type="Proteomes" id="UP000016505">
    <property type="component" value="Chromosome I"/>
</dbReference>
<dbReference type="SUPFAM" id="SSF51316">
    <property type="entry name" value="Mss4-like"/>
    <property type="match status" value="1"/>
</dbReference>
<keyword evidence="9" id="KW-0732">Signal</keyword>
<evidence type="ECO:0000256" key="7">
    <source>
        <dbReference type="ARBA" id="ARBA00048782"/>
    </source>
</evidence>
<comment type="catalytic activity">
    <reaction evidence="6">
        <text>L-methionyl-[protein] + [thioredoxin]-disulfide + H2O = L-methionyl-(R)-S-oxide-[protein] + [thioredoxin]-dithiol</text>
        <dbReference type="Rhea" id="RHEA:24164"/>
        <dbReference type="Rhea" id="RHEA-COMP:10698"/>
        <dbReference type="Rhea" id="RHEA-COMP:10700"/>
        <dbReference type="Rhea" id="RHEA-COMP:12313"/>
        <dbReference type="Rhea" id="RHEA-COMP:12314"/>
        <dbReference type="ChEBI" id="CHEBI:15377"/>
        <dbReference type="ChEBI" id="CHEBI:16044"/>
        <dbReference type="ChEBI" id="CHEBI:29950"/>
        <dbReference type="ChEBI" id="CHEBI:45764"/>
        <dbReference type="ChEBI" id="CHEBI:50058"/>
        <dbReference type="EC" id="1.8.4.12"/>
    </reaction>
</comment>
<feature type="chain" id="PRO_5013149186" description="Peptide methionine sulfoxide reductase MsrA" evidence="9">
    <location>
        <begin position="23"/>
        <end position="429"/>
    </location>
</feature>
<dbReference type="SUPFAM" id="SSF55068">
    <property type="entry name" value="Peptide methionine sulfoxide reductase"/>
    <property type="match status" value="1"/>
</dbReference>
<dbReference type="HAMAP" id="MF_01401">
    <property type="entry name" value="MsrA"/>
    <property type="match status" value="1"/>
</dbReference>
<evidence type="ECO:0000256" key="8">
    <source>
        <dbReference type="HAMAP-Rule" id="MF_01401"/>
    </source>
</evidence>
<feature type="active site" evidence="8">
    <location>
        <position position="48"/>
    </location>
</feature>
<dbReference type="GO" id="GO:0033744">
    <property type="term" value="F:L-methionine:thioredoxin-disulfide S-oxidoreductase activity"/>
    <property type="evidence" value="ECO:0007669"/>
    <property type="project" value="RHEA"/>
</dbReference>
<evidence type="ECO:0000313" key="11">
    <source>
        <dbReference type="EMBL" id="ATC86640.1"/>
    </source>
</evidence>
<dbReference type="Pfam" id="PF01625">
    <property type="entry name" value="PMSR"/>
    <property type="match status" value="1"/>
</dbReference>
<dbReference type="GO" id="GO:0033743">
    <property type="term" value="F:peptide-methionine (R)-S-oxide reductase activity"/>
    <property type="evidence" value="ECO:0007669"/>
    <property type="project" value="UniProtKB-EC"/>
</dbReference>
<dbReference type="KEGG" id="part:PARC_a2113"/>
<organism evidence="11 12">
    <name type="scientific">Pseudoalteromonas arctica A 37-1-2</name>
    <dbReference type="NCBI Taxonomy" id="1117313"/>
    <lineage>
        <taxon>Bacteria</taxon>
        <taxon>Pseudomonadati</taxon>
        <taxon>Pseudomonadota</taxon>
        <taxon>Gammaproteobacteria</taxon>
        <taxon>Alteromonadales</taxon>
        <taxon>Pseudoalteromonadaceae</taxon>
        <taxon>Pseudoalteromonas</taxon>
    </lineage>
</organism>
<dbReference type="PANTHER" id="PTHR42799:SF2">
    <property type="entry name" value="MITOCHONDRIAL PEPTIDE METHIONINE SULFOXIDE REDUCTASE"/>
    <property type="match status" value="1"/>
</dbReference>
<accession>A0A290S5Y2</accession>
<evidence type="ECO:0000313" key="12">
    <source>
        <dbReference type="Proteomes" id="UP000016505"/>
    </source>
</evidence>
<comment type="function">
    <text evidence="4 8">Has an important function as a repair enzyme for proteins that have been inactivated by oxidation. Catalyzes the reversible oxidation-reduction of methionine sulfoxide in proteins to methionine.</text>
</comment>
<dbReference type="Gene3D" id="3.40.30.10">
    <property type="entry name" value="Glutaredoxin"/>
    <property type="match status" value="1"/>
</dbReference>
<keyword evidence="3" id="KW-0511">Multifunctional enzyme</keyword>
<dbReference type="Pfam" id="PF01641">
    <property type="entry name" value="SelR"/>
    <property type="match status" value="1"/>
</dbReference>
<dbReference type="PROSITE" id="PS51790">
    <property type="entry name" value="MSRB"/>
    <property type="match status" value="1"/>
</dbReference>
<dbReference type="GO" id="GO:0034599">
    <property type="term" value="P:cellular response to oxidative stress"/>
    <property type="evidence" value="ECO:0007669"/>
    <property type="project" value="TreeGrafter"/>
</dbReference>
<evidence type="ECO:0000256" key="6">
    <source>
        <dbReference type="ARBA" id="ARBA00048488"/>
    </source>
</evidence>
<dbReference type="RefSeq" id="WP_010552847.1">
    <property type="nucleotide sequence ID" value="NZ_CP011025.1"/>
</dbReference>
<comment type="catalytic activity">
    <reaction evidence="7 8">
        <text>[thioredoxin]-disulfide + L-methionine + H2O = L-methionine (S)-S-oxide + [thioredoxin]-dithiol</text>
        <dbReference type="Rhea" id="RHEA:19993"/>
        <dbReference type="Rhea" id="RHEA-COMP:10698"/>
        <dbReference type="Rhea" id="RHEA-COMP:10700"/>
        <dbReference type="ChEBI" id="CHEBI:15377"/>
        <dbReference type="ChEBI" id="CHEBI:29950"/>
        <dbReference type="ChEBI" id="CHEBI:50058"/>
        <dbReference type="ChEBI" id="CHEBI:57844"/>
        <dbReference type="ChEBI" id="CHEBI:58772"/>
        <dbReference type="EC" id="1.8.4.11"/>
    </reaction>
</comment>
<feature type="signal peptide" evidence="9">
    <location>
        <begin position="1"/>
        <end position="22"/>
    </location>
</feature>
<gene>
    <name evidence="11" type="primary">msrAB</name>
    <name evidence="8" type="synonym">msrA</name>
    <name evidence="11" type="ORF">PARC_a2113</name>
</gene>
<evidence type="ECO:0000256" key="1">
    <source>
        <dbReference type="ARBA" id="ARBA00005591"/>
    </source>
</evidence>
<evidence type="ECO:0000256" key="5">
    <source>
        <dbReference type="ARBA" id="ARBA00047806"/>
    </source>
</evidence>
<dbReference type="AlphaFoldDB" id="A0A290S5Y2"/>
<reference evidence="11 12" key="1">
    <citation type="journal article" date="2012" name="J. Bacteriol.">
        <title>Genome sequences of type strains of seven species of the marine bacterium Pseudoalteromonas.</title>
        <authorList>
            <person name="Xie B.B."/>
            <person name="Shu Y.L."/>
            <person name="Qin Q.L."/>
            <person name="Rong J.C."/>
            <person name="Zhang X.Y."/>
            <person name="Chen X.L."/>
            <person name="Shi M."/>
            <person name="He H.L."/>
            <person name="Zhou B.C."/>
            <person name="Zhang Y.Z."/>
        </authorList>
    </citation>
    <scope>NUCLEOTIDE SEQUENCE [LARGE SCALE GENOMIC DNA]</scope>
    <source>
        <strain evidence="11 12">A 37-1-2</strain>
    </source>
</reference>
<dbReference type="EC" id="1.8.4.11" evidence="8"/>
<dbReference type="InterPro" id="IPR036509">
    <property type="entry name" value="Met_Sox_Rdtase_MsrA_sf"/>
</dbReference>
<dbReference type="Gene3D" id="3.30.1060.10">
    <property type="entry name" value="Peptide methionine sulphoxide reductase MsrA"/>
    <property type="match status" value="1"/>
</dbReference>
<evidence type="ECO:0000256" key="3">
    <source>
        <dbReference type="ARBA" id="ARBA00023268"/>
    </source>
</evidence>
<dbReference type="InterPro" id="IPR012336">
    <property type="entry name" value="Thioredoxin-like_fold"/>
</dbReference>
<dbReference type="InterPro" id="IPR011057">
    <property type="entry name" value="Mss4-like_sf"/>
</dbReference>
<dbReference type="Gene3D" id="2.170.150.20">
    <property type="entry name" value="Peptide methionine sulfoxide reductase"/>
    <property type="match status" value="1"/>
</dbReference>